<feature type="signal peptide" evidence="4">
    <location>
        <begin position="1"/>
        <end position="18"/>
    </location>
</feature>
<evidence type="ECO:0000256" key="2">
    <source>
        <dbReference type="ARBA" id="ARBA00014286"/>
    </source>
</evidence>
<dbReference type="InterPro" id="IPR051236">
    <property type="entry name" value="HAT_RTT109-like"/>
</dbReference>
<evidence type="ECO:0000313" key="5">
    <source>
        <dbReference type="EMBL" id="KAK5085919.1"/>
    </source>
</evidence>
<evidence type="ECO:0000256" key="3">
    <source>
        <dbReference type="SAM" id="MobiDB-lite"/>
    </source>
</evidence>
<protein>
    <recommendedName>
        <fullName evidence="2">Altered inheritance of mitochondria protein 6</fullName>
    </recommendedName>
</protein>
<sequence length="391" mass="44474">MLLGLVEFVLLIIGLIESSFPSELDAYSAWQSPRPSDPTSHWPTDYTADIQPVQCHSHNDYWRPIPLRNAVEAGCTGVEADVWLLPDRATDDLLVGHSRASLIQQRTFRSLYIEPLVEILDKQNPNTTYHSTLDLPRNGVFDTNPEQNLVLLVDFKTDGNMLWPMVREQLEPLRRRQYLTHFNGTDLVSGPITVVVTGNAPFDEVVKNSHYRDMFFDAPLDLLASLAPNSDDISRDSGTALPSWTHFDDAEERNYLASLPTEDVSSKKPSNQGQGRSGATPKNPAIYTPANSYYASVAFTKAVGFPHPFLSWKQKQKIRQQIQGAHKQGLKVRYWDTPSWPRGLKEYVWTVLVEEGVDYLNVDDLQEATRGDWGRPRHRKWGLLDWGMWSR</sequence>
<comment type="caution">
    <text evidence="5">The sequence shown here is derived from an EMBL/GenBank/DDBJ whole genome shotgun (WGS) entry which is preliminary data.</text>
</comment>
<evidence type="ECO:0000256" key="4">
    <source>
        <dbReference type="SAM" id="SignalP"/>
    </source>
</evidence>
<dbReference type="PANTHER" id="PTHR31571:SF1">
    <property type="entry name" value="ALTERED INHERITANCE OF MITOCHONDRIA PROTEIN 6"/>
    <property type="match status" value="1"/>
</dbReference>
<dbReference type="GO" id="GO:0008081">
    <property type="term" value="F:phosphoric diester hydrolase activity"/>
    <property type="evidence" value="ECO:0007669"/>
    <property type="project" value="InterPro"/>
</dbReference>
<feature type="chain" id="PRO_5043051654" description="Altered inheritance of mitochondria protein 6" evidence="4">
    <location>
        <begin position="19"/>
        <end position="391"/>
    </location>
</feature>
<keyword evidence="4" id="KW-0732">Signal</keyword>
<gene>
    <name evidence="5" type="primary">AIM6</name>
    <name evidence="5" type="ORF">LTR05_005209</name>
</gene>
<comment type="similarity">
    <text evidence="1">Belongs to the AIM6 family.</text>
</comment>
<organism evidence="5 6">
    <name type="scientific">Lithohypha guttulata</name>
    <dbReference type="NCBI Taxonomy" id="1690604"/>
    <lineage>
        <taxon>Eukaryota</taxon>
        <taxon>Fungi</taxon>
        <taxon>Dikarya</taxon>
        <taxon>Ascomycota</taxon>
        <taxon>Pezizomycotina</taxon>
        <taxon>Eurotiomycetes</taxon>
        <taxon>Chaetothyriomycetidae</taxon>
        <taxon>Chaetothyriales</taxon>
        <taxon>Trichomeriaceae</taxon>
        <taxon>Lithohypha</taxon>
    </lineage>
</organism>
<evidence type="ECO:0000313" key="6">
    <source>
        <dbReference type="Proteomes" id="UP001309876"/>
    </source>
</evidence>
<dbReference type="Proteomes" id="UP001309876">
    <property type="component" value="Unassembled WGS sequence"/>
</dbReference>
<evidence type="ECO:0000256" key="1">
    <source>
        <dbReference type="ARBA" id="ARBA00008858"/>
    </source>
</evidence>
<accession>A0AAN7Y6F9</accession>
<dbReference type="EMBL" id="JAVRRJ010000004">
    <property type="protein sequence ID" value="KAK5085919.1"/>
    <property type="molecule type" value="Genomic_DNA"/>
</dbReference>
<keyword evidence="6" id="KW-1185">Reference proteome</keyword>
<proteinExistence type="inferred from homology"/>
<dbReference type="SUPFAM" id="SSF51695">
    <property type="entry name" value="PLC-like phosphodiesterases"/>
    <property type="match status" value="1"/>
</dbReference>
<reference evidence="5 6" key="1">
    <citation type="submission" date="2023-08" db="EMBL/GenBank/DDBJ databases">
        <title>Black Yeasts Isolated from many extreme environments.</title>
        <authorList>
            <person name="Coleine C."/>
            <person name="Stajich J.E."/>
            <person name="Selbmann L."/>
        </authorList>
    </citation>
    <scope>NUCLEOTIDE SEQUENCE [LARGE SCALE GENOMIC DNA]</scope>
    <source>
        <strain evidence="5 6">CCFEE 5910</strain>
    </source>
</reference>
<name>A0AAN7Y6F9_9EURO</name>
<dbReference type="InterPro" id="IPR017946">
    <property type="entry name" value="PLC-like_Pdiesterase_TIM-brl"/>
</dbReference>
<feature type="region of interest" description="Disordered" evidence="3">
    <location>
        <begin position="258"/>
        <end position="283"/>
    </location>
</feature>
<dbReference type="AlphaFoldDB" id="A0AAN7Y6F9"/>
<dbReference type="GO" id="GO:0006629">
    <property type="term" value="P:lipid metabolic process"/>
    <property type="evidence" value="ECO:0007669"/>
    <property type="project" value="InterPro"/>
</dbReference>
<dbReference type="PANTHER" id="PTHR31571">
    <property type="entry name" value="ALTERED INHERITANCE OF MITOCHONDRIA PROTEIN 6"/>
    <property type="match status" value="1"/>
</dbReference>